<gene>
    <name evidence="2" type="ORF">GCM10011399_27600</name>
</gene>
<evidence type="ECO:0000313" key="2">
    <source>
        <dbReference type="EMBL" id="GGF32965.1"/>
    </source>
</evidence>
<evidence type="ECO:0008006" key="4">
    <source>
        <dbReference type="Google" id="ProtNLM"/>
    </source>
</evidence>
<dbReference type="GO" id="GO:0005886">
    <property type="term" value="C:plasma membrane"/>
    <property type="evidence" value="ECO:0007669"/>
    <property type="project" value="TreeGrafter"/>
</dbReference>
<name>A0A917BBV6_9MICO</name>
<reference evidence="2 3" key="1">
    <citation type="journal article" date="2014" name="Int. J. Syst. Evol. Microbiol.">
        <title>Complete genome sequence of Corynebacterium casei LMG S-19264T (=DSM 44701T), isolated from a smear-ripened cheese.</title>
        <authorList>
            <consortium name="US DOE Joint Genome Institute (JGI-PGF)"/>
            <person name="Walter F."/>
            <person name="Albersmeier A."/>
            <person name="Kalinowski J."/>
            <person name="Ruckert C."/>
        </authorList>
    </citation>
    <scope>NUCLEOTIDE SEQUENCE [LARGE SCALE GENOMIC DNA]</scope>
    <source>
        <strain evidence="2 3">CGMCC 1.12976</strain>
    </source>
</reference>
<comment type="caution">
    <text evidence="2">The sequence shown here is derived from an EMBL/GenBank/DDBJ whole genome shotgun (WGS) entry which is preliminary data.</text>
</comment>
<protein>
    <recommendedName>
        <fullName evidence="4">DUF805 domain-containing protein</fullName>
    </recommendedName>
</protein>
<dbReference type="PANTHER" id="PTHR34980">
    <property type="entry name" value="INNER MEMBRANE PROTEIN-RELATED-RELATED"/>
    <property type="match status" value="1"/>
</dbReference>
<dbReference type="Pfam" id="PF05656">
    <property type="entry name" value="DUF805"/>
    <property type="match status" value="1"/>
</dbReference>
<feature type="transmembrane region" description="Helical" evidence="1">
    <location>
        <begin position="122"/>
        <end position="143"/>
    </location>
</feature>
<proteinExistence type="predicted"/>
<keyword evidence="1" id="KW-1133">Transmembrane helix</keyword>
<organism evidence="2 3">
    <name type="scientific">Subtercola lobariae</name>
    <dbReference type="NCBI Taxonomy" id="1588641"/>
    <lineage>
        <taxon>Bacteria</taxon>
        <taxon>Bacillati</taxon>
        <taxon>Actinomycetota</taxon>
        <taxon>Actinomycetes</taxon>
        <taxon>Micrococcales</taxon>
        <taxon>Microbacteriaceae</taxon>
        <taxon>Subtercola</taxon>
    </lineage>
</organism>
<keyword evidence="3" id="KW-1185">Reference proteome</keyword>
<dbReference type="InterPro" id="IPR008523">
    <property type="entry name" value="DUF805"/>
</dbReference>
<accession>A0A917BBV6</accession>
<evidence type="ECO:0000313" key="3">
    <source>
        <dbReference type="Proteomes" id="UP000598775"/>
    </source>
</evidence>
<sequence length="158" mass="17161">MPPPPPLPPQQASSVPSGPPPLWAPYYDAPFGVAVTRFFTKYATFSGRAGRAEYWWWALVSIVISAVFNILSSSTGGYGMNGHTMTGGAIVVSIIAGLWSLATIIPSLALLSRRLHDANHSFWWVFIILIPIVGWIVLLVFVLTSPNPAGARFDRPVN</sequence>
<dbReference type="PANTHER" id="PTHR34980:SF2">
    <property type="entry name" value="INNER MEMBRANE PROTEIN YHAH-RELATED"/>
    <property type="match status" value="1"/>
</dbReference>
<feature type="transmembrane region" description="Helical" evidence="1">
    <location>
        <begin position="84"/>
        <end position="110"/>
    </location>
</feature>
<keyword evidence="1" id="KW-0812">Transmembrane</keyword>
<dbReference type="EMBL" id="BMGP01000005">
    <property type="protein sequence ID" value="GGF32965.1"/>
    <property type="molecule type" value="Genomic_DNA"/>
</dbReference>
<feature type="transmembrane region" description="Helical" evidence="1">
    <location>
        <begin position="54"/>
        <end position="72"/>
    </location>
</feature>
<dbReference type="AlphaFoldDB" id="A0A917BBV6"/>
<dbReference type="RefSeq" id="WP_188679197.1">
    <property type="nucleotide sequence ID" value="NZ_BMGP01000005.1"/>
</dbReference>
<keyword evidence="1" id="KW-0472">Membrane</keyword>
<evidence type="ECO:0000256" key="1">
    <source>
        <dbReference type="SAM" id="Phobius"/>
    </source>
</evidence>
<dbReference type="Proteomes" id="UP000598775">
    <property type="component" value="Unassembled WGS sequence"/>
</dbReference>